<gene>
    <name evidence="2" type="ORF">H206_01567</name>
</gene>
<dbReference type="GO" id="GO:0004713">
    <property type="term" value="F:protein tyrosine kinase activity"/>
    <property type="evidence" value="ECO:0007669"/>
    <property type="project" value="TreeGrafter"/>
</dbReference>
<evidence type="ECO:0000256" key="1">
    <source>
        <dbReference type="SAM" id="Coils"/>
    </source>
</evidence>
<proteinExistence type="predicted"/>
<protein>
    <submittedName>
        <fullName evidence="2">Uncharacterized protein</fullName>
    </submittedName>
</protein>
<organism evidence="2 3">
    <name type="scientific">Candidatus Electrothrix aarhusensis</name>
    <dbReference type="NCBI Taxonomy" id="1859131"/>
    <lineage>
        <taxon>Bacteria</taxon>
        <taxon>Pseudomonadati</taxon>
        <taxon>Thermodesulfobacteriota</taxon>
        <taxon>Desulfobulbia</taxon>
        <taxon>Desulfobulbales</taxon>
        <taxon>Desulfobulbaceae</taxon>
        <taxon>Candidatus Electrothrix</taxon>
    </lineage>
</organism>
<keyword evidence="1" id="KW-0175">Coiled coil</keyword>
<dbReference type="PANTHER" id="PTHR32309">
    <property type="entry name" value="TYROSINE-PROTEIN KINASE"/>
    <property type="match status" value="1"/>
</dbReference>
<dbReference type="PANTHER" id="PTHR32309:SF13">
    <property type="entry name" value="FERRIC ENTEROBACTIN TRANSPORT PROTEIN FEPE"/>
    <property type="match status" value="1"/>
</dbReference>
<dbReference type="Proteomes" id="UP000287853">
    <property type="component" value="Unassembled WGS sequence"/>
</dbReference>
<dbReference type="AlphaFoldDB" id="A0A3S3QZH7"/>
<dbReference type="InterPro" id="IPR050445">
    <property type="entry name" value="Bact_polysacc_biosynth/exp"/>
</dbReference>
<feature type="coiled-coil region" evidence="1">
    <location>
        <begin position="242"/>
        <end position="269"/>
    </location>
</feature>
<accession>A0A3S3QZH7</accession>
<evidence type="ECO:0000313" key="3">
    <source>
        <dbReference type="Proteomes" id="UP000287853"/>
    </source>
</evidence>
<dbReference type="EMBL" id="MTKO01000065">
    <property type="protein sequence ID" value="RWX46371.1"/>
    <property type="molecule type" value="Genomic_DNA"/>
</dbReference>
<keyword evidence="3" id="KW-1185">Reference proteome</keyword>
<comment type="caution">
    <text evidence="2">The sequence shown here is derived from an EMBL/GenBank/DDBJ whole genome shotgun (WGS) entry which is preliminary data.</text>
</comment>
<dbReference type="GO" id="GO:0005886">
    <property type="term" value="C:plasma membrane"/>
    <property type="evidence" value="ECO:0007669"/>
    <property type="project" value="TreeGrafter"/>
</dbReference>
<reference evidence="2 3" key="1">
    <citation type="submission" date="2017-01" db="EMBL/GenBank/DDBJ databases">
        <title>The cable genome- insights into the physiology and evolution of filamentous bacteria capable of sulfide oxidation via long distance electron transfer.</title>
        <authorList>
            <person name="Schreiber L."/>
            <person name="Bjerg J.T."/>
            <person name="Boggild A."/>
            <person name="Van De Vossenberg J."/>
            <person name="Meysman F."/>
            <person name="Nielsen L.P."/>
            <person name="Schramm A."/>
            <person name="Kjeldsen K.U."/>
        </authorList>
    </citation>
    <scope>NUCLEOTIDE SEQUENCE [LARGE SCALE GENOMIC DNA]</scope>
    <source>
        <strain evidence="2">MCF</strain>
    </source>
</reference>
<name>A0A3S3QZH7_9BACT</name>
<sequence length="367" mass="42075">MSGSLLLKPFIDSRQKIFTNNRFSVAPITIEDLNTEIKILTSRELALKVIEKLGLIQDSSSSRNVDQENMLNNAITSVRAGLDISAVTMSNIIRIAKKGSDPKMITKIVNTYMECYIQQHIEVHKSKSGVAFYEHRVQLHEKKLSRVKDGMKKKQAEWSIADIQDQTIPNIKLLEILRERSSRLASQIAEKEKKVSRLSKSRKLDGNFSLLPEELRNNGMLMKLEEAYAPLLIEREKISSLYLKNSLERRDIERQIESLQDEIRKIQKKFLDGMHVDLEALKANKSTLDEYISRIDTEARYLAGKKIDQKEFSMKFDQLISTYKLYMNRLDEAYIAEEKNLSGVANVSVVSSAYLPSNPIFPKKKSS</sequence>
<evidence type="ECO:0000313" key="2">
    <source>
        <dbReference type="EMBL" id="RWX46371.1"/>
    </source>
</evidence>